<dbReference type="Proteomes" id="UP000095192">
    <property type="component" value="Unassembled WGS sequence"/>
</dbReference>
<evidence type="ECO:0000313" key="2">
    <source>
        <dbReference type="EMBL" id="OEH80137.1"/>
    </source>
</evidence>
<dbReference type="AlphaFoldDB" id="A0A1D3D9K2"/>
<feature type="compositionally biased region" description="Acidic residues" evidence="1">
    <location>
        <begin position="71"/>
        <end position="99"/>
    </location>
</feature>
<dbReference type="EMBL" id="JROU02000188">
    <property type="protein sequence ID" value="OEH80137.1"/>
    <property type="molecule type" value="Genomic_DNA"/>
</dbReference>
<sequence length="113" mass="12472">MHHQPLAYGFLRMQEIAAWILTTRPETALNRRVQVEARGAKGAAWETRAADRGMDEAAVCSKRAWGKRTEEGEEEKGEEGDKEEKGEEGDEEEEGEDGGGGDGGKQIPRKSRS</sequence>
<gene>
    <name evidence="2" type="ORF">cyc_03202</name>
</gene>
<accession>A0A1D3D9K2</accession>
<name>A0A1D3D9K2_9EIME</name>
<organism evidence="2 3">
    <name type="scientific">Cyclospora cayetanensis</name>
    <dbReference type="NCBI Taxonomy" id="88456"/>
    <lineage>
        <taxon>Eukaryota</taxon>
        <taxon>Sar</taxon>
        <taxon>Alveolata</taxon>
        <taxon>Apicomplexa</taxon>
        <taxon>Conoidasida</taxon>
        <taxon>Coccidia</taxon>
        <taxon>Eucoccidiorida</taxon>
        <taxon>Eimeriorina</taxon>
        <taxon>Eimeriidae</taxon>
        <taxon>Cyclospora</taxon>
    </lineage>
</organism>
<proteinExistence type="predicted"/>
<keyword evidence="3" id="KW-1185">Reference proteome</keyword>
<protein>
    <submittedName>
        <fullName evidence="2">Uncharacterized protein</fullName>
    </submittedName>
</protein>
<comment type="caution">
    <text evidence="2">The sequence shown here is derived from an EMBL/GenBank/DDBJ whole genome shotgun (WGS) entry which is preliminary data.</text>
</comment>
<evidence type="ECO:0000256" key="1">
    <source>
        <dbReference type="SAM" id="MobiDB-lite"/>
    </source>
</evidence>
<dbReference type="InParanoid" id="A0A1D3D9K2"/>
<reference evidence="2 3" key="1">
    <citation type="journal article" date="2016" name="BMC Genomics">
        <title>Comparative genomics reveals Cyclospora cayetanensis possesses coccidia-like metabolism and invasion components but unique surface antigens.</title>
        <authorList>
            <person name="Liu S."/>
            <person name="Wang L."/>
            <person name="Zheng H."/>
            <person name="Xu Z."/>
            <person name="Roellig D.M."/>
            <person name="Li N."/>
            <person name="Frace M.A."/>
            <person name="Tang K."/>
            <person name="Arrowood M.J."/>
            <person name="Moss D.M."/>
            <person name="Zhang L."/>
            <person name="Feng Y."/>
            <person name="Xiao L."/>
        </authorList>
    </citation>
    <scope>NUCLEOTIDE SEQUENCE [LARGE SCALE GENOMIC DNA]</scope>
    <source>
        <strain evidence="2 3">CHN_HEN01</strain>
    </source>
</reference>
<dbReference type="VEuPathDB" id="ToxoDB:cyc_03202"/>
<evidence type="ECO:0000313" key="3">
    <source>
        <dbReference type="Proteomes" id="UP000095192"/>
    </source>
</evidence>
<feature type="region of interest" description="Disordered" evidence="1">
    <location>
        <begin position="39"/>
        <end position="113"/>
    </location>
</feature>